<gene>
    <name evidence="1" type="ORF">ED236_10900</name>
</gene>
<comment type="caution">
    <text evidence="1">The sequence shown here is derived from an EMBL/GenBank/DDBJ whole genome shotgun (WGS) entry which is preliminary data.</text>
</comment>
<sequence length="285" mass="30489">MDRDPVDDSALALGLAAAFKYACLAELEALKPGNVHIFADGHGMTVQHFLRSADVAAPAICTPAASVGQRILLATQATINEVGCNTNLGILLLAAPMLQAAQQAGGQFGMAQLQAVLQGLTVADAQAAYAAIRLANPAGLGQSGQHDVHQDVQVSLLVAMQEAAVRDRIAWQYAHAYADIVAALDYYRQCQQRWQRPAWAVSAVYLRFLATLADSHVARKYGADRAEQLRAEALPHWQALEHSDNPKTLQGPLLAFDRALKLRQLNPGTSADLTVATLLLGRLTG</sequence>
<proteinExistence type="predicted"/>
<protein>
    <submittedName>
        <fullName evidence="1">Triphosphoribosyl-dephospho-CoA synthase</fullName>
    </submittedName>
</protein>
<dbReference type="GO" id="GO:0046917">
    <property type="term" value="F:triphosphoribosyl-dephospho-CoA synthase activity"/>
    <property type="evidence" value="ECO:0007669"/>
    <property type="project" value="InterPro"/>
</dbReference>
<dbReference type="EMBL" id="RJVP01000006">
    <property type="protein sequence ID" value="ROH85351.1"/>
    <property type="molecule type" value="Genomic_DNA"/>
</dbReference>
<dbReference type="RefSeq" id="WP_123238005.1">
    <property type="nucleotide sequence ID" value="NZ_RJVP01000006.1"/>
</dbReference>
<dbReference type="GO" id="GO:0005524">
    <property type="term" value="F:ATP binding"/>
    <property type="evidence" value="ECO:0007669"/>
    <property type="project" value="InterPro"/>
</dbReference>
<accession>A0A3N0UYM5</accession>
<dbReference type="Gene3D" id="1.10.4200.10">
    <property type="entry name" value="Triphosphoribosyl-dephospho-CoA protein"/>
    <property type="match status" value="1"/>
</dbReference>
<dbReference type="Pfam" id="PF01874">
    <property type="entry name" value="CitG"/>
    <property type="match status" value="1"/>
</dbReference>
<evidence type="ECO:0000313" key="2">
    <source>
        <dbReference type="Proteomes" id="UP000275137"/>
    </source>
</evidence>
<dbReference type="AlphaFoldDB" id="A0A3N0UYM5"/>
<dbReference type="PANTHER" id="PTHR42280">
    <property type="entry name" value="CITG FAMILY PROTEIN"/>
    <property type="match status" value="1"/>
</dbReference>
<reference evidence="1 2" key="1">
    <citation type="submission" date="2018-10" db="EMBL/GenBank/DDBJ databases">
        <authorList>
            <person name="Chen W.-M."/>
        </authorList>
    </citation>
    <scope>NUCLEOTIDE SEQUENCE [LARGE SCALE GENOMIC DNA]</scope>
    <source>
        <strain evidence="1 2">H-5</strain>
    </source>
</reference>
<name>A0A3N0UYM5_9PROT</name>
<keyword evidence="2" id="KW-1185">Reference proteome</keyword>
<organism evidence="1 2">
    <name type="scientific">Pseudomethylobacillus aquaticus</name>
    <dbReference type="NCBI Taxonomy" id="2676064"/>
    <lineage>
        <taxon>Bacteria</taxon>
        <taxon>Pseudomonadati</taxon>
        <taxon>Pseudomonadota</taxon>
        <taxon>Betaproteobacteria</taxon>
        <taxon>Nitrosomonadales</taxon>
        <taxon>Methylophilaceae</taxon>
        <taxon>Pseudomethylobacillus</taxon>
    </lineage>
</organism>
<dbReference type="Proteomes" id="UP000275137">
    <property type="component" value="Unassembled WGS sequence"/>
</dbReference>
<dbReference type="PANTHER" id="PTHR42280:SF1">
    <property type="entry name" value="CITG FAMILY PROTEIN"/>
    <property type="match status" value="1"/>
</dbReference>
<dbReference type="InterPro" id="IPR002736">
    <property type="entry name" value="CitG"/>
</dbReference>
<evidence type="ECO:0000313" key="1">
    <source>
        <dbReference type="EMBL" id="ROH85351.1"/>
    </source>
</evidence>